<sequence>MQRMSAKEFRNMKAKKKSKYGNQKTIVDGTTFDSKAEAIYYNQLKWLKQAKQIKDFKLQPRYILQDAFTKNGKHFRKIEYVADFEVHKLDGTIEIVDIKGHETKEFLLKHKLFERQYLDTLSVLAYDDHFGFIELDKLKKLKRKVKRSGSN</sequence>
<dbReference type="Pfam" id="PF06356">
    <property type="entry name" value="DUF1064"/>
    <property type="match status" value="1"/>
</dbReference>
<protein>
    <submittedName>
        <fullName evidence="1">DUF1064 domain-containing protein</fullName>
    </submittedName>
</protein>
<evidence type="ECO:0000313" key="1">
    <source>
        <dbReference type="EMBL" id="MDH5160371.1"/>
    </source>
</evidence>
<organism evidence="1 2">
    <name type="scientific">Heyndrickxia oleronia</name>
    <dbReference type="NCBI Taxonomy" id="38875"/>
    <lineage>
        <taxon>Bacteria</taxon>
        <taxon>Bacillati</taxon>
        <taxon>Bacillota</taxon>
        <taxon>Bacilli</taxon>
        <taxon>Bacillales</taxon>
        <taxon>Bacillaceae</taxon>
        <taxon>Heyndrickxia</taxon>
    </lineage>
</organism>
<comment type="caution">
    <text evidence="1">The sequence shown here is derived from an EMBL/GenBank/DDBJ whole genome shotgun (WGS) entry which is preliminary data.</text>
</comment>
<dbReference type="EMBL" id="JAROYP010000002">
    <property type="protein sequence ID" value="MDH5160371.1"/>
    <property type="molecule type" value="Genomic_DNA"/>
</dbReference>
<evidence type="ECO:0000313" key="2">
    <source>
        <dbReference type="Proteomes" id="UP001159179"/>
    </source>
</evidence>
<dbReference type="InterPro" id="IPR009414">
    <property type="entry name" value="DUF1064"/>
</dbReference>
<reference evidence="1" key="1">
    <citation type="submission" date="2023-03" db="EMBL/GenBank/DDBJ databases">
        <title>Bacterial isolates from washroom surfaces on a university campus.</title>
        <authorList>
            <person name="Holman D.B."/>
            <person name="Gzyl K.E."/>
            <person name="Taheri A.E."/>
        </authorList>
    </citation>
    <scope>NUCLEOTIDE SEQUENCE</scope>
    <source>
        <strain evidence="1">RD03</strain>
    </source>
</reference>
<dbReference type="AlphaFoldDB" id="A0AAW6SWK0"/>
<proteinExistence type="predicted"/>
<name>A0AAW6SWK0_9BACI</name>
<gene>
    <name evidence="1" type="ORF">P5X88_05440</name>
</gene>
<accession>A0AAW6SWK0</accession>
<dbReference type="Proteomes" id="UP001159179">
    <property type="component" value="Unassembled WGS sequence"/>
</dbReference>